<sequence>MAAFCNSCAIVSLASAKYLGSNFANAVLVPLASAGLLLSSNGAKSFSILIFKLSFANLPLLGFNLLSIAEYGFFIVTYSASIVFLFIASLALLAALIASSTS</sequence>
<protein>
    <submittedName>
        <fullName evidence="2">Uncharacterized protein</fullName>
    </submittedName>
</protein>
<keyword evidence="3" id="KW-1185">Reference proteome</keyword>
<keyword evidence="1" id="KW-0472">Membrane</keyword>
<evidence type="ECO:0000313" key="2">
    <source>
        <dbReference type="EMBL" id="CAK9121386.1"/>
    </source>
</evidence>
<dbReference type="EMBL" id="OZ018776">
    <property type="protein sequence ID" value="CAK9121386.1"/>
    <property type="molecule type" value="Genomic_DNA"/>
</dbReference>
<dbReference type="Proteomes" id="UP001642485">
    <property type="component" value="Chromosome"/>
</dbReference>
<feature type="transmembrane region" description="Helical" evidence="1">
    <location>
        <begin position="50"/>
        <end position="69"/>
    </location>
</feature>
<reference evidence="2 3" key="1">
    <citation type="submission" date="2024-02" db="EMBL/GenBank/DDBJ databases">
        <authorList>
            <person name="Nijsse B."/>
            <person name="Sprong H."/>
        </authorList>
    </citation>
    <scope>NUCLEOTIDE SEQUENCE [LARGE SCALE GENOMIC DNA]</scope>
    <source>
        <strain evidence="2">OB144</strain>
    </source>
</reference>
<organism evidence="2 3">
    <name type="scientific">Rickettsia helvetica</name>
    <dbReference type="NCBI Taxonomy" id="35789"/>
    <lineage>
        <taxon>Bacteria</taxon>
        <taxon>Pseudomonadati</taxon>
        <taxon>Pseudomonadota</taxon>
        <taxon>Alphaproteobacteria</taxon>
        <taxon>Rickettsiales</taxon>
        <taxon>Rickettsiaceae</taxon>
        <taxon>Rickettsieae</taxon>
        <taxon>Rickettsia</taxon>
        <taxon>spotted fever group</taxon>
    </lineage>
</organism>
<keyword evidence="1" id="KW-1133">Transmembrane helix</keyword>
<name>A0ABP0T5L9_RICHE</name>
<gene>
    <name evidence="2" type="ORF">OB144RH_06315</name>
</gene>
<evidence type="ECO:0000256" key="1">
    <source>
        <dbReference type="SAM" id="Phobius"/>
    </source>
</evidence>
<keyword evidence="1" id="KW-0812">Transmembrane</keyword>
<proteinExistence type="predicted"/>
<feature type="transmembrane region" description="Helical" evidence="1">
    <location>
        <begin position="75"/>
        <end position="98"/>
    </location>
</feature>
<accession>A0ABP0T5L9</accession>
<evidence type="ECO:0000313" key="3">
    <source>
        <dbReference type="Proteomes" id="UP001642485"/>
    </source>
</evidence>